<evidence type="ECO:0000256" key="1">
    <source>
        <dbReference type="ARBA" id="ARBA00006611"/>
    </source>
</evidence>
<dbReference type="Pfam" id="PF00437">
    <property type="entry name" value="T2SSE"/>
    <property type="match status" value="1"/>
</dbReference>
<name>A0A4R3JZD0_9PROT</name>
<dbReference type="InterPro" id="IPR050921">
    <property type="entry name" value="T4SS_GSP_E_ATPase"/>
</dbReference>
<dbReference type="OrthoDB" id="5790493at2"/>
<dbReference type="Proteomes" id="UP000295135">
    <property type="component" value="Unassembled WGS sequence"/>
</dbReference>
<gene>
    <name evidence="3" type="ORF">EDC61_104154</name>
</gene>
<dbReference type="InterPro" id="IPR027417">
    <property type="entry name" value="P-loop_NTPase"/>
</dbReference>
<dbReference type="AlphaFoldDB" id="A0A4R3JZD0"/>
<organism evidence="3 4">
    <name type="scientific">Sulfuritortus calidifontis</name>
    <dbReference type="NCBI Taxonomy" id="1914471"/>
    <lineage>
        <taxon>Bacteria</taxon>
        <taxon>Pseudomonadati</taxon>
        <taxon>Pseudomonadota</taxon>
        <taxon>Betaproteobacteria</taxon>
        <taxon>Nitrosomonadales</taxon>
        <taxon>Thiobacillaceae</taxon>
        <taxon>Sulfuritortus</taxon>
    </lineage>
</organism>
<reference evidence="3 4" key="1">
    <citation type="submission" date="2019-03" db="EMBL/GenBank/DDBJ databases">
        <title>Genomic Encyclopedia of Type Strains, Phase IV (KMG-IV): sequencing the most valuable type-strain genomes for metagenomic binning, comparative biology and taxonomic classification.</title>
        <authorList>
            <person name="Goeker M."/>
        </authorList>
    </citation>
    <scope>NUCLEOTIDE SEQUENCE [LARGE SCALE GENOMIC DNA]</scope>
    <source>
        <strain evidence="3 4">DSM 103923</strain>
    </source>
</reference>
<dbReference type="GO" id="GO:0005524">
    <property type="term" value="F:ATP binding"/>
    <property type="evidence" value="ECO:0007669"/>
    <property type="project" value="InterPro"/>
</dbReference>
<feature type="domain" description="Bacterial type II secretion system protein E" evidence="2">
    <location>
        <begin position="3"/>
        <end position="277"/>
    </location>
</feature>
<dbReference type="Gene3D" id="3.30.450.90">
    <property type="match status" value="1"/>
</dbReference>
<dbReference type="GO" id="GO:0016887">
    <property type="term" value="F:ATP hydrolysis activity"/>
    <property type="evidence" value="ECO:0007669"/>
    <property type="project" value="InterPro"/>
</dbReference>
<proteinExistence type="inferred from homology"/>
<dbReference type="InterPro" id="IPR006321">
    <property type="entry name" value="PilT/PilU"/>
</dbReference>
<dbReference type="RefSeq" id="WP_126462523.1">
    <property type="nucleotide sequence ID" value="NZ_AP018721.1"/>
</dbReference>
<dbReference type="CDD" id="cd01131">
    <property type="entry name" value="PilT"/>
    <property type="match status" value="1"/>
</dbReference>
<dbReference type="NCBIfam" id="TIGR01420">
    <property type="entry name" value="pilT_fam"/>
    <property type="match status" value="1"/>
</dbReference>
<evidence type="ECO:0000313" key="3">
    <source>
        <dbReference type="EMBL" id="TCS72737.1"/>
    </source>
</evidence>
<comment type="similarity">
    <text evidence="1">Belongs to the GSP E family.</text>
</comment>
<evidence type="ECO:0000259" key="2">
    <source>
        <dbReference type="Pfam" id="PF00437"/>
    </source>
</evidence>
<dbReference type="PANTHER" id="PTHR30486:SF12">
    <property type="entry name" value="TYPE IV PILUS ATPASE PILU"/>
    <property type="match status" value="1"/>
</dbReference>
<dbReference type="Gene3D" id="3.40.50.300">
    <property type="entry name" value="P-loop containing nucleotide triphosphate hydrolases"/>
    <property type="match status" value="1"/>
</dbReference>
<protein>
    <submittedName>
        <fullName evidence="3">Twitching motility protein PilU</fullName>
    </submittedName>
</protein>
<accession>A0A4R3JZD0</accession>
<dbReference type="PANTHER" id="PTHR30486">
    <property type="entry name" value="TWITCHING MOTILITY PROTEIN PILT"/>
    <property type="match status" value="1"/>
</dbReference>
<dbReference type="SUPFAM" id="SSF52540">
    <property type="entry name" value="P-loop containing nucleoside triphosphate hydrolases"/>
    <property type="match status" value="1"/>
</dbReference>
<comment type="caution">
    <text evidence="3">The sequence shown here is derived from an EMBL/GenBank/DDBJ whole genome shotgun (WGS) entry which is preliminary data.</text>
</comment>
<keyword evidence="4" id="KW-1185">Reference proteome</keyword>
<dbReference type="InterPro" id="IPR001482">
    <property type="entry name" value="T2SS/T4SS_dom"/>
</dbReference>
<sequence length="371" mass="40936">MSAITQLLQAMVQKQASDLFFTAGAPVGIKVAGIVHPIAMPDLTADGVKQLAYELMDAERIRQFESRNELNFGYSQEGVGRFRVNLYRQRGSVAMVIRRLSATVPDLAELGLPPILGHLALEKHGLLLVVGATGSGKSTTMAAMLEHRNANMPGHILTVEDPIEIVFQRKQSVISQREIGADTDSYDSALTNALREAPDMIMIGETRDRETMRHVINYANTGQLCLSSLHAINSHQALTRIVNFFPLEQRNTILFDLASCLVAIVAQRLVRTVDGQRVAALEIFVADPGMKQLIREGRLDEIKQRMEEHLMGEAQTFDQALAQLYRDGRISYDVAEENADSPRQFHLLIHGEQAVAAEPSVLPPLPGDLPT</sequence>
<evidence type="ECO:0000313" key="4">
    <source>
        <dbReference type="Proteomes" id="UP000295135"/>
    </source>
</evidence>
<dbReference type="EMBL" id="SLZY01000004">
    <property type="protein sequence ID" value="TCS72737.1"/>
    <property type="molecule type" value="Genomic_DNA"/>
</dbReference>